<proteinExistence type="predicted"/>
<keyword evidence="4" id="KW-0238">DNA-binding</keyword>
<dbReference type="CDD" id="cd12148">
    <property type="entry name" value="fungal_TF_MHR"/>
    <property type="match status" value="1"/>
</dbReference>
<dbReference type="GeneID" id="87804800"/>
<dbReference type="InterPro" id="IPR051089">
    <property type="entry name" value="prtT"/>
</dbReference>
<dbReference type="CDD" id="cd00067">
    <property type="entry name" value="GAL4"/>
    <property type="match status" value="1"/>
</dbReference>
<feature type="compositionally biased region" description="Basic residues" evidence="7">
    <location>
        <begin position="43"/>
        <end position="53"/>
    </location>
</feature>
<evidence type="ECO:0000256" key="6">
    <source>
        <dbReference type="ARBA" id="ARBA00023242"/>
    </source>
</evidence>
<name>A0AAF0Y720_9TREE</name>
<evidence type="ECO:0000313" key="10">
    <source>
        <dbReference type="Proteomes" id="UP000827549"/>
    </source>
</evidence>
<evidence type="ECO:0000313" key="9">
    <source>
        <dbReference type="EMBL" id="WOO77993.1"/>
    </source>
</evidence>
<keyword evidence="6" id="KW-0539">Nucleus</keyword>
<dbReference type="Pfam" id="PF04082">
    <property type="entry name" value="Fungal_trans"/>
    <property type="match status" value="1"/>
</dbReference>
<feature type="region of interest" description="Disordered" evidence="7">
    <location>
        <begin position="650"/>
        <end position="673"/>
    </location>
</feature>
<protein>
    <submittedName>
        <fullName evidence="9">Protein priB</fullName>
    </submittedName>
</protein>
<keyword evidence="5" id="KW-0804">Transcription</keyword>
<evidence type="ECO:0000256" key="7">
    <source>
        <dbReference type="SAM" id="MobiDB-lite"/>
    </source>
</evidence>
<evidence type="ECO:0000256" key="2">
    <source>
        <dbReference type="ARBA" id="ARBA00022723"/>
    </source>
</evidence>
<dbReference type="GO" id="GO:0000976">
    <property type="term" value="F:transcription cis-regulatory region binding"/>
    <property type="evidence" value="ECO:0007669"/>
    <property type="project" value="TreeGrafter"/>
</dbReference>
<feature type="domain" description="Zn(2)-C6 fungal-type" evidence="8">
    <location>
        <begin position="5"/>
        <end position="38"/>
    </location>
</feature>
<keyword evidence="10" id="KW-1185">Reference proteome</keyword>
<dbReference type="InterPro" id="IPR036864">
    <property type="entry name" value="Zn2-C6_fun-type_DNA-bd_sf"/>
</dbReference>
<organism evidence="9 10">
    <name type="scientific">Vanrija pseudolonga</name>
    <dbReference type="NCBI Taxonomy" id="143232"/>
    <lineage>
        <taxon>Eukaryota</taxon>
        <taxon>Fungi</taxon>
        <taxon>Dikarya</taxon>
        <taxon>Basidiomycota</taxon>
        <taxon>Agaricomycotina</taxon>
        <taxon>Tremellomycetes</taxon>
        <taxon>Trichosporonales</taxon>
        <taxon>Trichosporonaceae</taxon>
        <taxon>Vanrija</taxon>
    </lineage>
</organism>
<dbReference type="EMBL" id="CP086714">
    <property type="protein sequence ID" value="WOO77993.1"/>
    <property type="molecule type" value="Genomic_DNA"/>
</dbReference>
<keyword evidence="3" id="KW-0805">Transcription regulation</keyword>
<evidence type="ECO:0000256" key="5">
    <source>
        <dbReference type="ARBA" id="ARBA00023163"/>
    </source>
</evidence>
<dbReference type="SUPFAM" id="SSF57701">
    <property type="entry name" value="Zn2/Cys6 DNA-binding domain"/>
    <property type="match status" value="1"/>
</dbReference>
<dbReference type="RefSeq" id="XP_062624025.1">
    <property type="nucleotide sequence ID" value="XM_062768041.1"/>
</dbReference>
<reference evidence="9" key="1">
    <citation type="submission" date="2023-10" db="EMBL/GenBank/DDBJ databases">
        <authorList>
            <person name="Noh H."/>
        </authorList>
    </citation>
    <scope>NUCLEOTIDE SEQUENCE</scope>
    <source>
        <strain evidence="9">DUCC4014</strain>
    </source>
</reference>
<dbReference type="PROSITE" id="PS50048">
    <property type="entry name" value="ZN2_CY6_FUNGAL_2"/>
    <property type="match status" value="1"/>
</dbReference>
<evidence type="ECO:0000256" key="3">
    <source>
        <dbReference type="ARBA" id="ARBA00023015"/>
    </source>
</evidence>
<gene>
    <name evidence="9" type="primary">priB_17</name>
    <name evidence="9" type="ORF">LOC62_01G001545</name>
</gene>
<accession>A0AAF0Y720</accession>
<dbReference type="GO" id="GO:0008270">
    <property type="term" value="F:zinc ion binding"/>
    <property type="evidence" value="ECO:0007669"/>
    <property type="project" value="InterPro"/>
</dbReference>
<dbReference type="PANTHER" id="PTHR31845">
    <property type="entry name" value="FINGER DOMAIN PROTEIN, PUTATIVE-RELATED"/>
    <property type="match status" value="1"/>
</dbReference>
<dbReference type="InterPro" id="IPR001138">
    <property type="entry name" value="Zn2Cys6_DnaBD"/>
</dbReference>
<keyword evidence="2" id="KW-0479">Metal-binding</keyword>
<evidence type="ECO:0000256" key="4">
    <source>
        <dbReference type="ARBA" id="ARBA00023125"/>
    </source>
</evidence>
<feature type="region of interest" description="Disordered" evidence="7">
    <location>
        <begin position="43"/>
        <end position="107"/>
    </location>
</feature>
<evidence type="ECO:0000259" key="8">
    <source>
        <dbReference type="PROSITE" id="PS50048"/>
    </source>
</evidence>
<dbReference type="AlphaFoldDB" id="A0AAF0Y720"/>
<dbReference type="GO" id="GO:0000981">
    <property type="term" value="F:DNA-binding transcription factor activity, RNA polymerase II-specific"/>
    <property type="evidence" value="ECO:0007669"/>
    <property type="project" value="InterPro"/>
</dbReference>
<dbReference type="GO" id="GO:0006351">
    <property type="term" value="P:DNA-templated transcription"/>
    <property type="evidence" value="ECO:0007669"/>
    <property type="project" value="InterPro"/>
</dbReference>
<dbReference type="Gene3D" id="4.10.240.10">
    <property type="entry name" value="Zn(2)-C6 fungal-type DNA-binding domain"/>
    <property type="match status" value="1"/>
</dbReference>
<dbReference type="GO" id="GO:0005634">
    <property type="term" value="C:nucleus"/>
    <property type="evidence" value="ECO:0007669"/>
    <property type="project" value="UniProtKB-SubCell"/>
</dbReference>
<dbReference type="InterPro" id="IPR007219">
    <property type="entry name" value="XnlR_reg_dom"/>
</dbReference>
<dbReference type="SMART" id="SM00066">
    <property type="entry name" value="GAL4"/>
    <property type="match status" value="1"/>
</dbReference>
<dbReference type="Pfam" id="PF00172">
    <property type="entry name" value="Zn_clus"/>
    <property type="match status" value="1"/>
</dbReference>
<comment type="subcellular location">
    <subcellularLocation>
        <location evidence="1">Nucleus</location>
    </subcellularLocation>
</comment>
<feature type="compositionally biased region" description="Low complexity" evidence="7">
    <location>
        <begin position="63"/>
        <end position="77"/>
    </location>
</feature>
<dbReference type="PANTHER" id="PTHR31845:SF17">
    <property type="entry name" value="ZN(II)2CYS6 TRANSCRIPTION FACTOR (EUROFUNG)"/>
    <property type="match status" value="1"/>
</dbReference>
<dbReference type="Proteomes" id="UP000827549">
    <property type="component" value="Chromosome 1"/>
</dbReference>
<evidence type="ECO:0000256" key="1">
    <source>
        <dbReference type="ARBA" id="ARBA00004123"/>
    </source>
</evidence>
<dbReference type="PROSITE" id="PS00463">
    <property type="entry name" value="ZN2_CY6_FUNGAL_1"/>
    <property type="match status" value="1"/>
</dbReference>
<sequence length="716" mass="78734">MAITACVACRELKAKCVRTNEDDKSCTRCTKLGTECQVIPRKLGRKLGSKNRPKNAADDTPGPSKSTHSSHASPSGSPEHKRRRTGSTPPLTPPPGEQVHPPADPAASSFGGMLNVLACVANQEPGSVQVCCGTGLVMLAPAVPTPTPKCLDRAAFLAQFSGPAASLDDSHPYAGLAVLEEGLTEICRPGSPVHEVPGEDVVHQPIDQPRLDNWPEFDVITCGFVTLEQAEDLYEVYWAKCNPVIRVLDPEIHTLAYMREKSALLTTSVLAVAAQTLPVNDVTLNLVQKLDRHAHQLISHVSRHGFQSMEIVQAILIIITYLCGLKQHLTWALLSKAIGIAVELRLDVTPTPQWQVEEFVSKYHNASAERMKRNLQRTWMSLIDWDRATAFIRGRRPILHDHVCGSMKWLTEWCSQPDALVFDTMSCATMGLRAVAVQLQRRILYKLASKETFDFEDHVHLVDHELSSWRSTWFSRLMPEEQVRIVHDMRCLRFVLLMTPYEHSLYTKGIAGKVREQVLAAAIEVCKGAIPLLAGNGPTSGVNSVTCYRLYLISYTAFCTLRIIDASPLWGAIENLSSDMDLFHLSILGVLAKRLLNLRAHMNVGSLSVALGRRLMNATRKLATTRFFGEGGAGAPGVNTAAQVDEKPYAAKGGPQAHHAPHPPPPAEAPPGYVGPIFGDNGIMAMMDPQEVAFNFDFTHIGDLFPFNEETFANYM</sequence>